<sequence length="314" mass="35366">MQFENKGKSVNTTNPRYSKLTIGVCPDQWGVWFPSDPKQINPDVAMTEMAEAGFEVLETGPWGYFPKDPKELQRWVDERGMRVVAGTGWGILHKEEAWAETEKTFRDIAETHAAVGAEYIVHLPPLYRDDKTWEFTDDRVLSPEAWQLYVDNANKLGRIMKQDYGLTMVLHPHGDSHIETPEEIDRIFQATDPEYVSFCLDTGHIVYGGGDPVELCQKYPERIGYVHIKAFDEALVKEAHEKDWPFGEAVAKGASVCPPAGLPPMDTLIEALADLDKELYVICEQDMYPCAPDFPKGNAINMRKYLASLGLGLA</sequence>
<dbReference type="EMBL" id="RKHG01000001">
    <property type="protein sequence ID" value="ROR54658.1"/>
    <property type="molecule type" value="Genomic_DNA"/>
</dbReference>
<dbReference type="InterPro" id="IPR013022">
    <property type="entry name" value="Xyl_isomerase-like_TIM-brl"/>
</dbReference>
<dbReference type="InterPro" id="IPR050312">
    <property type="entry name" value="IolE/XylAMocC-like"/>
</dbReference>
<dbReference type="PANTHER" id="PTHR12110:SF41">
    <property type="entry name" value="INOSOSE DEHYDRATASE"/>
    <property type="match status" value="1"/>
</dbReference>
<evidence type="ECO:0000313" key="2">
    <source>
        <dbReference type="EMBL" id="ROR54658.1"/>
    </source>
</evidence>
<dbReference type="AlphaFoldDB" id="A0A3N1ZV69"/>
<protein>
    <submittedName>
        <fullName evidence="2">Inosose dehydratase</fullName>
    </submittedName>
</protein>
<dbReference type="InterPro" id="IPR036237">
    <property type="entry name" value="Xyl_isomerase-like_sf"/>
</dbReference>
<accession>A0A3N1ZV69</accession>
<comment type="caution">
    <text evidence="2">The sequence shown here is derived from an EMBL/GenBank/DDBJ whole genome shotgun (WGS) entry which is preliminary data.</text>
</comment>
<dbReference type="PANTHER" id="PTHR12110">
    <property type="entry name" value="HYDROXYPYRUVATE ISOMERASE"/>
    <property type="match status" value="1"/>
</dbReference>
<dbReference type="Gene3D" id="3.20.20.150">
    <property type="entry name" value="Divalent-metal-dependent TIM barrel enzymes"/>
    <property type="match status" value="1"/>
</dbReference>
<name>A0A3N1ZV69_9ACTN</name>
<evidence type="ECO:0000259" key="1">
    <source>
        <dbReference type="Pfam" id="PF01261"/>
    </source>
</evidence>
<dbReference type="Proteomes" id="UP000275749">
    <property type="component" value="Unassembled WGS sequence"/>
</dbReference>
<reference evidence="2 3" key="1">
    <citation type="submission" date="2018-11" db="EMBL/GenBank/DDBJ databases">
        <title>Sequencing the genomes of 1000 actinobacteria strains.</title>
        <authorList>
            <person name="Klenk H.-P."/>
        </authorList>
    </citation>
    <scope>NUCLEOTIDE SEQUENCE [LARGE SCALE GENOMIC DNA]</scope>
    <source>
        <strain evidence="2 3">DSM 10546</strain>
    </source>
</reference>
<dbReference type="SUPFAM" id="SSF51658">
    <property type="entry name" value="Xylose isomerase-like"/>
    <property type="match status" value="1"/>
</dbReference>
<gene>
    <name evidence="2" type="ORF">EDD41_1884</name>
</gene>
<proteinExistence type="predicted"/>
<organism evidence="2 3">
    <name type="scientific">Luteococcus japonicus</name>
    <dbReference type="NCBI Taxonomy" id="33984"/>
    <lineage>
        <taxon>Bacteria</taxon>
        <taxon>Bacillati</taxon>
        <taxon>Actinomycetota</taxon>
        <taxon>Actinomycetes</taxon>
        <taxon>Propionibacteriales</taxon>
        <taxon>Propionibacteriaceae</taxon>
        <taxon>Luteococcus</taxon>
    </lineage>
</organism>
<feature type="domain" description="Xylose isomerase-like TIM barrel" evidence="1">
    <location>
        <begin position="48"/>
        <end position="286"/>
    </location>
</feature>
<dbReference type="RefSeq" id="WP_123575696.1">
    <property type="nucleotide sequence ID" value="NZ_RKHG01000001.1"/>
</dbReference>
<dbReference type="Pfam" id="PF01261">
    <property type="entry name" value="AP_endonuc_2"/>
    <property type="match status" value="1"/>
</dbReference>
<evidence type="ECO:0000313" key="3">
    <source>
        <dbReference type="Proteomes" id="UP000275749"/>
    </source>
</evidence>